<reference evidence="2 3" key="1">
    <citation type="submission" date="2020-08" db="EMBL/GenBank/DDBJ databases">
        <title>Genomic Encyclopedia of Type Strains, Phase IV (KMG-IV): sequencing the most valuable type-strain genomes for metagenomic binning, comparative biology and taxonomic classification.</title>
        <authorList>
            <person name="Goeker M."/>
        </authorList>
    </citation>
    <scope>NUCLEOTIDE SEQUENCE [LARGE SCALE GENOMIC DNA]</scope>
    <source>
        <strain evidence="2 3">DSM 25622</strain>
    </source>
</reference>
<dbReference type="AlphaFoldDB" id="A0A840Y1C5"/>
<dbReference type="Pfam" id="PF06676">
    <property type="entry name" value="DUF1178"/>
    <property type="match status" value="1"/>
</dbReference>
<feature type="region of interest" description="Disordered" evidence="1">
    <location>
        <begin position="58"/>
        <end position="86"/>
    </location>
</feature>
<feature type="compositionally biased region" description="Low complexity" evidence="1">
    <location>
        <begin position="70"/>
        <end position="86"/>
    </location>
</feature>
<evidence type="ECO:0000256" key="1">
    <source>
        <dbReference type="SAM" id="MobiDB-lite"/>
    </source>
</evidence>
<dbReference type="RefSeq" id="WP_184517111.1">
    <property type="nucleotide sequence ID" value="NZ_JACIJD010000008.1"/>
</dbReference>
<proteinExistence type="predicted"/>
<dbReference type="Proteomes" id="UP000580654">
    <property type="component" value="Unassembled WGS sequence"/>
</dbReference>
<evidence type="ECO:0000313" key="3">
    <source>
        <dbReference type="Proteomes" id="UP000580654"/>
    </source>
</evidence>
<dbReference type="InterPro" id="IPR009562">
    <property type="entry name" value="DUF1178"/>
</dbReference>
<evidence type="ECO:0000313" key="2">
    <source>
        <dbReference type="EMBL" id="MBB5693956.1"/>
    </source>
</evidence>
<organism evidence="2 3">
    <name type="scientific">Muricoccus pecuniae</name>
    <dbReference type="NCBI Taxonomy" id="693023"/>
    <lineage>
        <taxon>Bacteria</taxon>
        <taxon>Pseudomonadati</taxon>
        <taxon>Pseudomonadota</taxon>
        <taxon>Alphaproteobacteria</taxon>
        <taxon>Acetobacterales</taxon>
        <taxon>Roseomonadaceae</taxon>
        <taxon>Muricoccus</taxon>
    </lineage>
</organism>
<gene>
    <name evidence="2" type="ORF">FHS87_001996</name>
</gene>
<keyword evidence="3" id="KW-1185">Reference proteome</keyword>
<dbReference type="PIRSF" id="PIRSF032131">
    <property type="entry name" value="UCP032131"/>
    <property type="match status" value="1"/>
</dbReference>
<comment type="caution">
    <text evidence="2">The sequence shown here is derived from an EMBL/GenBank/DDBJ whole genome shotgun (WGS) entry which is preliminary data.</text>
</comment>
<sequence length="160" mass="17316">MIHYQLRCSTDHGFDGWFKDSAAFEKLAKAGMVECPVCGDTAVRRDLMAPAIAKLRTEAAPAPAPKEAEAAPSAQPPQAQAATAGPMPAQLFALLQRMRAEVEKNCDHVGRDFAEEARRMHRGESDRRGIYGEATAEEAESLADEGIEVGQIPWVPRADG</sequence>
<dbReference type="EMBL" id="JACIJD010000008">
    <property type="protein sequence ID" value="MBB5693956.1"/>
    <property type="molecule type" value="Genomic_DNA"/>
</dbReference>
<accession>A0A840Y1C5</accession>
<protein>
    <submittedName>
        <fullName evidence="2">Uncharacterized protein</fullName>
    </submittedName>
</protein>
<name>A0A840Y1C5_9PROT</name>